<proteinExistence type="predicted"/>
<gene>
    <name evidence="1" type="ORF">LDG_5727</name>
</gene>
<dbReference type="InParanoid" id="G9EKJ2"/>
<sequence>MAVSSYSISYPAVKFKDCLKAPELKIAGANTNNFHIGINYFQK</sequence>
<dbReference type="Proteomes" id="UP000002770">
    <property type="component" value="Unassembled WGS sequence"/>
</dbReference>
<evidence type="ECO:0000313" key="2">
    <source>
        <dbReference type="Proteomes" id="UP000002770"/>
    </source>
</evidence>
<dbReference type="EMBL" id="JH413801">
    <property type="protein sequence ID" value="EHL32343.1"/>
    <property type="molecule type" value="Genomic_DNA"/>
</dbReference>
<evidence type="ECO:0000313" key="1">
    <source>
        <dbReference type="EMBL" id="EHL32343.1"/>
    </source>
</evidence>
<dbReference type="AlphaFoldDB" id="G9EKJ2"/>
<accession>G9EKJ2</accession>
<keyword evidence="2" id="KW-1185">Reference proteome</keyword>
<organism evidence="1 2">
    <name type="scientific">Legionella drancourtii LLAP12</name>
    <dbReference type="NCBI Taxonomy" id="658187"/>
    <lineage>
        <taxon>Bacteria</taxon>
        <taxon>Pseudomonadati</taxon>
        <taxon>Pseudomonadota</taxon>
        <taxon>Gammaproteobacteria</taxon>
        <taxon>Legionellales</taxon>
        <taxon>Legionellaceae</taxon>
        <taxon>Legionella</taxon>
    </lineage>
</organism>
<name>G9EKJ2_9GAMM</name>
<dbReference type="HOGENOM" id="CLU_3235440_0_0_6"/>
<protein>
    <submittedName>
        <fullName evidence="1">Uncharacterized protein</fullName>
    </submittedName>
</protein>
<reference evidence="1 2" key="1">
    <citation type="journal article" date="2011" name="BMC Genomics">
        <title>Insight into cross-talk between intra-amoebal pathogens.</title>
        <authorList>
            <person name="Gimenez G."/>
            <person name="Bertelli C."/>
            <person name="Moliner C."/>
            <person name="Robert C."/>
            <person name="Raoult D."/>
            <person name="Fournier P.E."/>
            <person name="Greub G."/>
        </authorList>
    </citation>
    <scope>NUCLEOTIDE SEQUENCE [LARGE SCALE GENOMIC DNA]</scope>
    <source>
        <strain evidence="1 2">LLAP12</strain>
    </source>
</reference>